<evidence type="ECO:0000256" key="1">
    <source>
        <dbReference type="ARBA" id="ARBA00004613"/>
    </source>
</evidence>
<dbReference type="InterPro" id="IPR010829">
    <property type="entry name" value="Cerato-platanin"/>
</dbReference>
<evidence type="ECO:0000256" key="3">
    <source>
        <dbReference type="ARBA" id="ARBA00022525"/>
    </source>
</evidence>
<gene>
    <name evidence="4" type="ORF">QCA50_007510</name>
</gene>
<name>A0AAW0G636_9APHY</name>
<dbReference type="CDD" id="cd22778">
    <property type="entry name" value="DPBB_CEPL-like"/>
    <property type="match status" value="1"/>
</dbReference>
<reference evidence="4 5" key="1">
    <citation type="submission" date="2022-09" db="EMBL/GenBank/DDBJ databases">
        <authorList>
            <person name="Palmer J.M."/>
        </authorList>
    </citation>
    <scope>NUCLEOTIDE SEQUENCE [LARGE SCALE GENOMIC DNA]</scope>
    <source>
        <strain evidence="4 5">DSM 7382</strain>
    </source>
</reference>
<proteinExistence type="inferred from homology"/>
<evidence type="ECO:0000313" key="5">
    <source>
        <dbReference type="Proteomes" id="UP001385951"/>
    </source>
</evidence>
<dbReference type="EMBL" id="JASBNA010000009">
    <property type="protein sequence ID" value="KAK7688821.1"/>
    <property type="molecule type" value="Genomic_DNA"/>
</dbReference>
<dbReference type="Gene3D" id="2.40.40.10">
    <property type="entry name" value="RlpA-like domain"/>
    <property type="match status" value="1"/>
</dbReference>
<keyword evidence="3" id="KW-0964">Secreted</keyword>
<evidence type="ECO:0000256" key="2">
    <source>
        <dbReference type="ARBA" id="ARBA00010421"/>
    </source>
</evidence>
<dbReference type="Proteomes" id="UP001385951">
    <property type="component" value="Unassembled WGS sequence"/>
</dbReference>
<organism evidence="4 5">
    <name type="scientific">Cerrena zonata</name>
    <dbReference type="NCBI Taxonomy" id="2478898"/>
    <lineage>
        <taxon>Eukaryota</taxon>
        <taxon>Fungi</taxon>
        <taxon>Dikarya</taxon>
        <taxon>Basidiomycota</taxon>
        <taxon>Agaricomycotina</taxon>
        <taxon>Agaricomycetes</taxon>
        <taxon>Polyporales</taxon>
        <taxon>Cerrenaceae</taxon>
        <taxon>Cerrena</taxon>
    </lineage>
</organism>
<protein>
    <recommendedName>
        <fullName evidence="6">Cerato-platanin</fullName>
    </recommendedName>
</protein>
<evidence type="ECO:0008006" key="6">
    <source>
        <dbReference type="Google" id="ProtNLM"/>
    </source>
</evidence>
<dbReference type="GO" id="GO:0005576">
    <property type="term" value="C:extracellular region"/>
    <property type="evidence" value="ECO:0007669"/>
    <property type="project" value="UniProtKB-SubCell"/>
</dbReference>
<evidence type="ECO:0000313" key="4">
    <source>
        <dbReference type="EMBL" id="KAK7688821.1"/>
    </source>
</evidence>
<comment type="subcellular location">
    <subcellularLocation>
        <location evidence="1">Secreted</location>
    </subcellularLocation>
</comment>
<dbReference type="AlphaFoldDB" id="A0AAW0G636"/>
<comment type="caution">
    <text evidence="4">The sequence shown here is derived from an EMBL/GenBank/DDBJ whole genome shotgun (WGS) entry which is preliminary data.</text>
</comment>
<dbReference type="SUPFAM" id="SSF50685">
    <property type="entry name" value="Barwin-like endoglucanases"/>
    <property type="match status" value="1"/>
</dbReference>
<keyword evidence="5" id="KW-1185">Reference proteome</keyword>
<sequence length="89" mass="9635">MNYTTYGSLQNFPNIGGAAAVSAWNSVACGTCWELTYKNKSINVLAIDHTDEGFNISEDGLNQLTDGRLGHLGRIDAVVRQVHTSACNF</sequence>
<accession>A0AAW0G636</accession>
<dbReference type="InterPro" id="IPR036908">
    <property type="entry name" value="RlpA-like_sf"/>
</dbReference>
<comment type="similarity">
    <text evidence="2">Belongs to the cerato-platanin family.</text>
</comment>
<dbReference type="Pfam" id="PF07249">
    <property type="entry name" value="Cerato-platanin"/>
    <property type="match status" value="1"/>
</dbReference>